<feature type="transmembrane region" description="Helical" evidence="11">
    <location>
        <begin position="63"/>
        <end position="82"/>
    </location>
</feature>
<dbReference type="InterPro" id="IPR044751">
    <property type="entry name" value="Ion_transp-like_CBS"/>
</dbReference>
<evidence type="ECO:0000256" key="7">
    <source>
        <dbReference type="ARBA" id="ARBA00023122"/>
    </source>
</evidence>
<dbReference type="SUPFAM" id="SSF54631">
    <property type="entry name" value="CBS-domain pair"/>
    <property type="match status" value="1"/>
</dbReference>
<dbReference type="Pfam" id="PF00571">
    <property type="entry name" value="CBS"/>
    <property type="match status" value="2"/>
</dbReference>
<dbReference type="EMBL" id="CADCVG010000072">
    <property type="protein sequence ID" value="CAA9456457.1"/>
    <property type="molecule type" value="Genomic_DNA"/>
</dbReference>
<evidence type="ECO:0000256" key="10">
    <source>
        <dbReference type="PROSITE-ProRule" id="PRU01193"/>
    </source>
</evidence>
<reference evidence="14" key="1">
    <citation type="submission" date="2020-02" db="EMBL/GenBank/DDBJ databases">
        <authorList>
            <person name="Meier V. D."/>
        </authorList>
    </citation>
    <scope>NUCLEOTIDE SEQUENCE</scope>
    <source>
        <strain evidence="14">AVDCRST_MAG14</strain>
    </source>
</reference>
<dbReference type="InterPro" id="IPR000644">
    <property type="entry name" value="CBS_dom"/>
</dbReference>
<keyword evidence="3" id="KW-1003">Cell membrane</keyword>
<evidence type="ECO:0000313" key="14">
    <source>
        <dbReference type="EMBL" id="CAA9456457.1"/>
    </source>
</evidence>
<dbReference type="PROSITE" id="PS51846">
    <property type="entry name" value="CNNM"/>
    <property type="match status" value="1"/>
</dbReference>
<accession>A0A6J4QVQ0</accession>
<feature type="domain" description="CBS" evidence="12">
    <location>
        <begin position="224"/>
        <end position="287"/>
    </location>
</feature>
<dbReference type="Gene3D" id="3.10.580.10">
    <property type="entry name" value="CBS-domain"/>
    <property type="match status" value="1"/>
</dbReference>
<dbReference type="GO" id="GO:0050660">
    <property type="term" value="F:flavin adenine dinucleotide binding"/>
    <property type="evidence" value="ECO:0007669"/>
    <property type="project" value="InterPro"/>
</dbReference>
<comment type="similarity">
    <text evidence="2">Belongs to the UPF0053 family.</text>
</comment>
<dbReference type="InterPro" id="IPR016169">
    <property type="entry name" value="FAD-bd_PCMH_sub2"/>
</dbReference>
<evidence type="ECO:0000256" key="1">
    <source>
        <dbReference type="ARBA" id="ARBA00004651"/>
    </source>
</evidence>
<dbReference type="Gene3D" id="3.30.465.10">
    <property type="match status" value="1"/>
</dbReference>
<evidence type="ECO:0000256" key="3">
    <source>
        <dbReference type="ARBA" id="ARBA00022475"/>
    </source>
</evidence>
<dbReference type="CDD" id="cd04590">
    <property type="entry name" value="CBS_pair_CorC_HlyC_assoc"/>
    <property type="match status" value="1"/>
</dbReference>
<dbReference type="SUPFAM" id="SSF56176">
    <property type="entry name" value="FAD-binding/transporter-associated domain-like"/>
    <property type="match status" value="1"/>
</dbReference>
<dbReference type="FunFam" id="3.10.580.10:FF:000002">
    <property type="entry name" value="Magnesium/cobalt efflux protein CorC"/>
    <property type="match status" value="1"/>
</dbReference>
<keyword evidence="4 10" id="KW-0812">Transmembrane</keyword>
<proteinExistence type="inferred from homology"/>
<evidence type="ECO:0000259" key="12">
    <source>
        <dbReference type="PROSITE" id="PS51371"/>
    </source>
</evidence>
<dbReference type="InterPro" id="IPR051676">
    <property type="entry name" value="UPF0053_domain"/>
</dbReference>
<dbReference type="InterPro" id="IPR002550">
    <property type="entry name" value="CNNM"/>
</dbReference>
<keyword evidence="6 10" id="KW-1133">Transmembrane helix</keyword>
<comment type="subcellular location">
    <subcellularLocation>
        <location evidence="1">Cell membrane</location>
        <topology evidence="1">Multi-pass membrane protein</topology>
    </subcellularLocation>
</comment>
<dbReference type="Pfam" id="PF03471">
    <property type="entry name" value="CorC_HlyC"/>
    <property type="match status" value="1"/>
</dbReference>
<name>A0A6J4QVQ0_9ACTN</name>
<dbReference type="Pfam" id="PF01595">
    <property type="entry name" value="CNNM"/>
    <property type="match status" value="1"/>
</dbReference>
<evidence type="ECO:0000256" key="6">
    <source>
        <dbReference type="ARBA" id="ARBA00022989"/>
    </source>
</evidence>
<feature type="transmembrane region" description="Helical" evidence="11">
    <location>
        <begin position="138"/>
        <end position="160"/>
    </location>
</feature>
<organism evidence="14">
    <name type="scientific">uncultured Rubrobacteraceae bacterium</name>
    <dbReference type="NCBI Taxonomy" id="349277"/>
    <lineage>
        <taxon>Bacteria</taxon>
        <taxon>Bacillati</taxon>
        <taxon>Actinomycetota</taxon>
        <taxon>Rubrobacteria</taxon>
        <taxon>Rubrobacterales</taxon>
        <taxon>Rubrobacteraceae</taxon>
        <taxon>environmental samples</taxon>
    </lineage>
</organism>
<dbReference type="GO" id="GO:0005886">
    <property type="term" value="C:plasma membrane"/>
    <property type="evidence" value="ECO:0007669"/>
    <property type="project" value="UniProtKB-SubCell"/>
</dbReference>
<feature type="transmembrane region" description="Helical" evidence="11">
    <location>
        <begin position="102"/>
        <end position="126"/>
    </location>
</feature>
<protein>
    <submittedName>
        <fullName evidence="14">Hemolysins and related proteins containing CBS domains</fullName>
    </submittedName>
</protein>
<gene>
    <name evidence="14" type="ORF">AVDCRST_MAG14-1683</name>
</gene>
<evidence type="ECO:0000256" key="8">
    <source>
        <dbReference type="ARBA" id="ARBA00023136"/>
    </source>
</evidence>
<keyword evidence="7 9" id="KW-0129">CBS domain</keyword>
<keyword evidence="5" id="KW-0677">Repeat</keyword>
<dbReference type="PANTHER" id="PTHR43099">
    <property type="entry name" value="UPF0053 PROTEIN YRKA"/>
    <property type="match status" value="1"/>
</dbReference>
<evidence type="ECO:0000256" key="5">
    <source>
        <dbReference type="ARBA" id="ARBA00022737"/>
    </source>
</evidence>
<feature type="domain" description="CBS" evidence="12">
    <location>
        <begin position="293"/>
        <end position="350"/>
    </location>
</feature>
<dbReference type="InterPro" id="IPR005170">
    <property type="entry name" value="Transptr-assoc_dom"/>
</dbReference>
<feature type="domain" description="CNNM transmembrane" evidence="13">
    <location>
        <begin position="3"/>
        <end position="205"/>
    </location>
</feature>
<evidence type="ECO:0000256" key="9">
    <source>
        <dbReference type="PROSITE-ProRule" id="PRU00703"/>
    </source>
</evidence>
<sequence>MEGIVFSGLKLFAALLLVALNGLFVAAEFAFVKLRATRVESMVQEGRMSAGLVKEATQKLDSYLAVCQVGITISSLGLGALGEPAIARLIDPLLAPLFSESLVHAVAFVIGFGIITFLHVVFGELAPKSVAIVKPEGTSLLVAPFMKFFYYLFLPATYVFNGTANAFVRAFGIPPASETEETHSEQELRMIFGQSTRQGILEEDEEGMLNAVIQLEETRAREIMVPRPNVVALPAEMGLKKLVSMVAAGAYTRYPIFEDDSIDRIIGAVHVKDVLRAIETHGGLEAEVTVKDLMREVLTVPENRRIDEILEDFQEQEIQMAIVIDEWGSFEGLFTVEDILEEIVGEIRDEFDEEEPSVRKLGDGSYSIDGRAPIQLANEALDSDFTSEDFDTIGGLVLGYLGRPPEIGDEVVLDGYTLRVDEVDGSRVAQVVVREHEE</sequence>
<evidence type="ECO:0000256" key="11">
    <source>
        <dbReference type="SAM" id="Phobius"/>
    </source>
</evidence>
<keyword evidence="8 10" id="KW-0472">Membrane</keyword>
<dbReference type="PROSITE" id="PS51371">
    <property type="entry name" value="CBS"/>
    <property type="match status" value="2"/>
</dbReference>
<evidence type="ECO:0000256" key="4">
    <source>
        <dbReference type="ARBA" id="ARBA00022692"/>
    </source>
</evidence>
<dbReference type="SMART" id="SM01091">
    <property type="entry name" value="CorC_HlyC"/>
    <property type="match status" value="1"/>
</dbReference>
<dbReference type="InterPro" id="IPR046342">
    <property type="entry name" value="CBS_dom_sf"/>
</dbReference>
<evidence type="ECO:0000259" key="13">
    <source>
        <dbReference type="PROSITE" id="PS51846"/>
    </source>
</evidence>
<dbReference type="AlphaFoldDB" id="A0A6J4QVQ0"/>
<dbReference type="PANTHER" id="PTHR43099:SF5">
    <property type="entry name" value="HLYC_CORC FAMILY TRANSPORTER"/>
    <property type="match status" value="1"/>
</dbReference>
<feature type="transmembrane region" description="Helical" evidence="11">
    <location>
        <begin position="12"/>
        <end position="32"/>
    </location>
</feature>
<dbReference type="InterPro" id="IPR036318">
    <property type="entry name" value="FAD-bd_PCMH-like_sf"/>
</dbReference>
<evidence type="ECO:0000256" key="2">
    <source>
        <dbReference type="ARBA" id="ARBA00006337"/>
    </source>
</evidence>